<keyword evidence="4" id="KW-1185">Reference proteome</keyword>
<protein>
    <recommendedName>
        <fullName evidence="5">Transmembrane protein</fullName>
    </recommendedName>
</protein>
<evidence type="ECO:0000313" key="4">
    <source>
        <dbReference type="Proteomes" id="UP000585507"/>
    </source>
</evidence>
<dbReference type="Proteomes" id="UP000585507">
    <property type="component" value="Unassembled WGS sequence"/>
</dbReference>
<evidence type="ECO:0008006" key="5">
    <source>
        <dbReference type="Google" id="ProtNLM"/>
    </source>
</evidence>
<feature type="region of interest" description="Disordered" evidence="1">
    <location>
        <begin position="1"/>
        <end position="21"/>
    </location>
</feature>
<gene>
    <name evidence="3" type="ORF">GGD55_004946</name>
</gene>
<evidence type="ECO:0000313" key="3">
    <source>
        <dbReference type="EMBL" id="MBB5538225.1"/>
    </source>
</evidence>
<dbReference type="RefSeq" id="WP_018325280.1">
    <property type="nucleotide sequence ID" value="NZ_JACHBK010000012.1"/>
</dbReference>
<proteinExistence type="predicted"/>
<organism evidence="3 4">
    <name type="scientific">Rhizobium giardinii</name>
    <dbReference type="NCBI Taxonomy" id="56731"/>
    <lineage>
        <taxon>Bacteria</taxon>
        <taxon>Pseudomonadati</taxon>
        <taxon>Pseudomonadota</taxon>
        <taxon>Alphaproteobacteria</taxon>
        <taxon>Hyphomicrobiales</taxon>
        <taxon>Rhizobiaceae</taxon>
        <taxon>Rhizobium/Agrobacterium group</taxon>
        <taxon>Rhizobium</taxon>
    </lineage>
</organism>
<name>A0A7W8UF33_9HYPH</name>
<keyword evidence="2" id="KW-1133">Transmembrane helix</keyword>
<dbReference type="AlphaFoldDB" id="A0A7W8UF33"/>
<dbReference type="EMBL" id="JACHBK010000012">
    <property type="protein sequence ID" value="MBB5538225.1"/>
    <property type="molecule type" value="Genomic_DNA"/>
</dbReference>
<accession>A0A7W8UF33</accession>
<evidence type="ECO:0000256" key="1">
    <source>
        <dbReference type="SAM" id="MobiDB-lite"/>
    </source>
</evidence>
<comment type="caution">
    <text evidence="3">The sequence shown here is derived from an EMBL/GenBank/DDBJ whole genome shotgun (WGS) entry which is preliminary data.</text>
</comment>
<evidence type="ECO:0000256" key="2">
    <source>
        <dbReference type="SAM" id="Phobius"/>
    </source>
</evidence>
<reference evidence="3 4" key="1">
    <citation type="submission" date="2020-08" db="EMBL/GenBank/DDBJ databases">
        <title>Genomic Encyclopedia of Type Strains, Phase IV (KMG-V): Genome sequencing to study the core and pangenomes of soil and plant-associated prokaryotes.</title>
        <authorList>
            <person name="Whitman W."/>
        </authorList>
    </citation>
    <scope>NUCLEOTIDE SEQUENCE [LARGE SCALE GENOMIC DNA]</scope>
    <source>
        <strain evidence="3 4">SEMIA 4084</strain>
    </source>
</reference>
<sequence length="117" mass="12917">MMQGGGKTGGNRKHSSRGNELEEYFAELGDEPVEQDAGFQQPDVSSTWDAQEDLRRLKAYVSYLRGRISELSERRLIAPARPRPNYAAVTLATVVMVGIAAAFATRVLLNPAGRPRR</sequence>
<keyword evidence="2" id="KW-0812">Transmembrane</keyword>
<keyword evidence="2" id="KW-0472">Membrane</keyword>
<feature type="transmembrane region" description="Helical" evidence="2">
    <location>
        <begin position="86"/>
        <end position="109"/>
    </location>
</feature>